<proteinExistence type="predicted"/>
<keyword evidence="4" id="KW-1185">Reference proteome</keyword>
<dbReference type="EMBL" id="BKAD01000043">
    <property type="protein sequence ID" value="GEP32011.1"/>
    <property type="molecule type" value="Genomic_DNA"/>
</dbReference>
<dbReference type="SMART" id="SM00834">
    <property type="entry name" value="CxxC_CXXC_SSSS"/>
    <property type="match status" value="1"/>
</dbReference>
<comment type="caution">
    <text evidence="3">The sequence shown here is derived from an EMBL/GenBank/DDBJ whole genome shotgun (WGS) entry which is preliminary data.</text>
</comment>
<evidence type="ECO:0000259" key="2">
    <source>
        <dbReference type="SMART" id="SM00834"/>
    </source>
</evidence>
<dbReference type="RefSeq" id="WP_147074953.1">
    <property type="nucleotide sequence ID" value="NZ_AP021884.1"/>
</dbReference>
<dbReference type="OrthoDB" id="9813321at2"/>
<organism evidence="3 4">
    <name type="scientific">Sulfuriferula plumbiphila</name>
    <dbReference type="NCBI Taxonomy" id="171865"/>
    <lineage>
        <taxon>Bacteria</taxon>
        <taxon>Pseudomonadati</taxon>
        <taxon>Pseudomonadota</taxon>
        <taxon>Betaproteobacteria</taxon>
        <taxon>Nitrosomonadales</taxon>
        <taxon>Sulfuricellaceae</taxon>
        <taxon>Sulfuriferula</taxon>
    </lineage>
</organism>
<dbReference type="AlphaFoldDB" id="A0A512LCZ6"/>
<dbReference type="Pfam" id="PF09723">
    <property type="entry name" value="Zn_ribbon_8"/>
    <property type="match status" value="1"/>
</dbReference>
<sequence>MPLYEFHCKECNCDFELLVRGSTACVCPECGSAEVEKLVSLPASPGKTQAMLTRARGQAAREGHFSNYAPSERPRRK</sequence>
<reference evidence="3 4" key="1">
    <citation type="submission" date="2019-07" db="EMBL/GenBank/DDBJ databases">
        <title>Whole genome shotgun sequence of Thiobacillus plumbophilus NBRC 107929.</title>
        <authorList>
            <person name="Hosoyama A."/>
            <person name="Uohara A."/>
            <person name="Ohji S."/>
            <person name="Ichikawa N."/>
        </authorList>
    </citation>
    <scope>NUCLEOTIDE SEQUENCE [LARGE SCALE GENOMIC DNA]</scope>
    <source>
        <strain evidence="3 4">NBRC 107929</strain>
    </source>
</reference>
<gene>
    <name evidence="3" type="ORF">TPL01_31490</name>
</gene>
<dbReference type="NCBIfam" id="TIGR02605">
    <property type="entry name" value="CxxC_CxxC_SSSS"/>
    <property type="match status" value="1"/>
</dbReference>
<evidence type="ECO:0000313" key="3">
    <source>
        <dbReference type="EMBL" id="GEP32011.1"/>
    </source>
</evidence>
<dbReference type="InterPro" id="IPR013429">
    <property type="entry name" value="Regulatory_FmdB_Zinc_ribbon"/>
</dbReference>
<protein>
    <submittedName>
        <fullName evidence="3">FmdB family transcriptional regulator</fullName>
    </submittedName>
</protein>
<dbReference type="Proteomes" id="UP000321337">
    <property type="component" value="Unassembled WGS sequence"/>
</dbReference>
<evidence type="ECO:0000313" key="4">
    <source>
        <dbReference type="Proteomes" id="UP000321337"/>
    </source>
</evidence>
<feature type="domain" description="Putative regulatory protein FmdB zinc ribbon" evidence="2">
    <location>
        <begin position="1"/>
        <end position="40"/>
    </location>
</feature>
<evidence type="ECO:0000256" key="1">
    <source>
        <dbReference type="SAM" id="MobiDB-lite"/>
    </source>
</evidence>
<feature type="region of interest" description="Disordered" evidence="1">
    <location>
        <begin position="55"/>
        <end position="77"/>
    </location>
</feature>
<accession>A0A512LCZ6</accession>
<name>A0A512LCZ6_9PROT</name>